<name>A0ABX7CA42_9HYPH</name>
<evidence type="ECO:0008006" key="3">
    <source>
        <dbReference type="Google" id="ProtNLM"/>
    </source>
</evidence>
<sequence length="289" mass="32806">MTKLDLPKKGSVELLKEIIAERAKGVNAKFFARVGDDWTERVQAFIDAAGNPEVIKQWDESLANPTPFLTLYNSPADGHAHQIVLSAMREKKLQICPSCGEDGTPHTLDHYLPKTDFPHFSVIPANLSPMCDICQGHKLAETLDKDDLRIFIHPYFDQFVENRVLRIVVGEPYEAPHSFELMPMDGLEADLEALLLRHVAGLKLQPRFVHFVKEMHGHLIRTVANMRALDQNVVHQIRSFRKLEAGRGKNGWRHIYFASVLKDGDLLDWLVNGQLPEFIDTLPDSDNED</sequence>
<gene>
    <name evidence="1" type="ORF">JI748_00080</name>
</gene>
<accession>A0ABX7CA42</accession>
<proteinExistence type="predicted"/>
<reference evidence="1 2" key="1">
    <citation type="submission" date="2021-01" db="EMBL/GenBank/DDBJ databases">
        <title>Genome seq and assembly of Devosia sp. LEGU1.</title>
        <authorList>
            <person name="Chhetri G."/>
        </authorList>
    </citation>
    <scope>NUCLEOTIDE SEQUENCE [LARGE SCALE GENOMIC DNA]</scope>
    <source>
        <strain evidence="1 2">LEGU1</strain>
    </source>
</reference>
<evidence type="ECO:0000313" key="1">
    <source>
        <dbReference type="EMBL" id="QQR39460.1"/>
    </source>
</evidence>
<dbReference type="EMBL" id="CP068046">
    <property type="protein sequence ID" value="QQR39460.1"/>
    <property type="molecule type" value="Genomic_DNA"/>
</dbReference>
<organism evidence="1 2">
    <name type="scientific">Devosia rhizoryzae</name>
    <dbReference type="NCBI Taxonomy" id="2774137"/>
    <lineage>
        <taxon>Bacteria</taxon>
        <taxon>Pseudomonadati</taxon>
        <taxon>Pseudomonadota</taxon>
        <taxon>Alphaproteobacteria</taxon>
        <taxon>Hyphomicrobiales</taxon>
        <taxon>Devosiaceae</taxon>
        <taxon>Devosia</taxon>
    </lineage>
</organism>
<dbReference type="Proteomes" id="UP000595857">
    <property type="component" value="Chromosome"/>
</dbReference>
<protein>
    <recommendedName>
        <fullName evidence="3">HNH endonuclease</fullName>
    </recommendedName>
</protein>
<keyword evidence="2" id="KW-1185">Reference proteome</keyword>
<evidence type="ECO:0000313" key="2">
    <source>
        <dbReference type="Proteomes" id="UP000595857"/>
    </source>
</evidence>
<dbReference type="RefSeq" id="WP_201633637.1">
    <property type="nucleotide sequence ID" value="NZ_CP068046.1"/>
</dbReference>